<name>A0ACC3DN69_9PEZI</name>
<protein>
    <submittedName>
        <fullName evidence="1">Uncharacterized protein</fullName>
    </submittedName>
</protein>
<evidence type="ECO:0000313" key="1">
    <source>
        <dbReference type="EMBL" id="KAK3077970.1"/>
    </source>
</evidence>
<sequence length="166" mass="18924">MCIPNASTGCLTGIRFCSLRDDEPLRKESKASIVKHGGKVVPSKSIKIKTRVNIKARIRHRTQEQAPKRNREEEGKQQTKAYTSASSLRCASQHGTAYKTDANRRYHQYKLERSTTRPRSSATAVACAERKRFLLEETPEKTKGNMQRWVDDTNDLILDHPQPDTE</sequence>
<dbReference type="EMBL" id="JAWDJW010002325">
    <property type="protein sequence ID" value="KAK3077970.1"/>
    <property type="molecule type" value="Genomic_DNA"/>
</dbReference>
<organism evidence="1 2">
    <name type="scientific">Coniosporium uncinatum</name>
    <dbReference type="NCBI Taxonomy" id="93489"/>
    <lineage>
        <taxon>Eukaryota</taxon>
        <taxon>Fungi</taxon>
        <taxon>Dikarya</taxon>
        <taxon>Ascomycota</taxon>
        <taxon>Pezizomycotina</taxon>
        <taxon>Dothideomycetes</taxon>
        <taxon>Dothideomycetes incertae sedis</taxon>
        <taxon>Coniosporium</taxon>
    </lineage>
</organism>
<dbReference type="Proteomes" id="UP001186974">
    <property type="component" value="Unassembled WGS sequence"/>
</dbReference>
<accession>A0ACC3DN69</accession>
<proteinExistence type="predicted"/>
<reference evidence="1" key="1">
    <citation type="submission" date="2024-09" db="EMBL/GenBank/DDBJ databases">
        <title>Black Yeasts Isolated from many extreme environments.</title>
        <authorList>
            <person name="Coleine C."/>
            <person name="Stajich J.E."/>
            <person name="Selbmann L."/>
        </authorList>
    </citation>
    <scope>NUCLEOTIDE SEQUENCE</scope>
    <source>
        <strain evidence="1">CCFEE 5737</strain>
    </source>
</reference>
<evidence type="ECO:0000313" key="2">
    <source>
        <dbReference type="Proteomes" id="UP001186974"/>
    </source>
</evidence>
<gene>
    <name evidence="1" type="ORF">LTS18_008783</name>
</gene>
<keyword evidence="2" id="KW-1185">Reference proteome</keyword>
<feature type="non-terminal residue" evidence="1">
    <location>
        <position position="166"/>
    </location>
</feature>
<comment type="caution">
    <text evidence="1">The sequence shown here is derived from an EMBL/GenBank/DDBJ whole genome shotgun (WGS) entry which is preliminary data.</text>
</comment>